<keyword evidence="2" id="KW-1185">Reference proteome</keyword>
<name>A0ABN7XKF7_GIGMA</name>
<dbReference type="Proteomes" id="UP000789901">
    <property type="component" value="Unassembled WGS sequence"/>
</dbReference>
<feature type="non-terminal residue" evidence="1">
    <location>
        <position position="1"/>
    </location>
</feature>
<dbReference type="EMBL" id="CAJVQB010149924">
    <property type="protein sequence ID" value="CAG8855492.1"/>
    <property type="molecule type" value="Genomic_DNA"/>
</dbReference>
<feature type="non-terminal residue" evidence="1">
    <location>
        <position position="41"/>
    </location>
</feature>
<organism evidence="1 2">
    <name type="scientific">Gigaspora margarita</name>
    <dbReference type="NCBI Taxonomy" id="4874"/>
    <lineage>
        <taxon>Eukaryota</taxon>
        <taxon>Fungi</taxon>
        <taxon>Fungi incertae sedis</taxon>
        <taxon>Mucoromycota</taxon>
        <taxon>Glomeromycotina</taxon>
        <taxon>Glomeromycetes</taxon>
        <taxon>Diversisporales</taxon>
        <taxon>Gigasporaceae</taxon>
        <taxon>Gigaspora</taxon>
    </lineage>
</organism>
<reference evidence="1 2" key="1">
    <citation type="submission" date="2021-06" db="EMBL/GenBank/DDBJ databases">
        <authorList>
            <person name="Kallberg Y."/>
            <person name="Tangrot J."/>
            <person name="Rosling A."/>
        </authorList>
    </citation>
    <scope>NUCLEOTIDE SEQUENCE [LARGE SCALE GENOMIC DNA]</scope>
    <source>
        <strain evidence="1 2">120-4 pot B 10/14</strain>
    </source>
</reference>
<proteinExistence type="predicted"/>
<sequence length="41" mass="4586">QTDKISLRTTSPNERIGTFSFTITLQLSNCHSFNVEALLDS</sequence>
<accession>A0ABN7XKF7</accession>
<gene>
    <name evidence="1" type="ORF">GMARGA_LOCUS44313</name>
</gene>
<protein>
    <submittedName>
        <fullName evidence="1">34285_t:CDS:1</fullName>
    </submittedName>
</protein>
<comment type="caution">
    <text evidence="1">The sequence shown here is derived from an EMBL/GenBank/DDBJ whole genome shotgun (WGS) entry which is preliminary data.</text>
</comment>
<evidence type="ECO:0000313" key="1">
    <source>
        <dbReference type="EMBL" id="CAG8855492.1"/>
    </source>
</evidence>
<evidence type="ECO:0000313" key="2">
    <source>
        <dbReference type="Proteomes" id="UP000789901"/>
    </source>
</evidence>